<evidence type="ECO:0000256" key="5">
    <source>
        <dbReference type="RuleBase" id="RU000454"/>
    </source>
</evidence>
<dbReference type="Gene3D" id="1.20.1280.50">
    <property type="match status" value="1"/>
</dbReference>
<keyword evidence="10" id="KW-1185">Reference proteome</keyword>
<dbReference type="InterPro" id="IPR001810">
    <property type="entry name" value="F-box_dom"/>
</dbReference>
<dbReference type="GO" id="GO:0000324">
    <property type="term" value="C:fungal-type vacuole"/>
    <property type="evidence" value="ECO:0007669"/>
    <property type="project" value="TreeGrafter"/>
</dbReference>
<feature type="disulfide bond" evidence="4">
    <location>
        <begin position="366"/>
        <end position="402"/>
    </location>
</feature>
<gene>
    <name evidence="9" type="ORF">MVEN_00889200</name>
</gene>
<dbReference type="InterPro" id="IPR021109">
    <property type="entry name" value="Peptidase_aspartic_dom_sf"/>
</dbReference>
<evidence type="ECO:0000256" key="2">
    <source>
        <dbReference type="ARBA" id="ARBA00022750"/>
    </source>
</evidence>
<feature type="domain" description="Peptidase A1" evidence="8">
    <location>
        <begin position="77"/>
        <end position="443"/>
    </location>
</feature>
<dbReference type="PANTHER" id="PTHR47966:SF47">
    <property type="entry name" value="ENDOPEPTIDASE, PUTATIVE (AFU_ORTHOLOGUE AFUA_3G01220)-RELATED"/>
    <property type="match status" value="1"/>
</dbReference>
<dbReference type="PROSITE" id="PS50181">
    <property type="entry name" value="FBOX"/>
    <property type="match status" value="1"/>
</dbReference>
<dbReference type="SUPFAM" id="SSF81383">
    <property type="entry name" value="F-box domain"/>
    <property type="match status" value="1"/>
</dbReference>
<dbReference type="SMART" id="SM00256">
    <property type="entry name" value="FBOX"/>
    <property type="match status" value="1"/>
</dbReference>
<dbReference type="GO" id="GO:0004190">
    <property type="term" value="F:aspartic-type endopeptidase activity"/>
    <property type="evidence" value="ECO:0007669"/>
    <property type="project" value="UniProtKB-KW"/>
</dbReference>
<comment type="caution">
    <text evidence="9">The sequence shown here is derived from an EMBL/GenBank/DDBJ whole genome shotgun (WGS) entry which is preliminary data.</text>
</comment>
<dbReference type="Gene3D" id="2.40.70.10">
    <property type="entry name" value="Acid Proteases"/>
    <property type="match status" value="2"/>
</dbReference>
<dbReference type="PRINTS" id="PR00792">
    <property type="entry name" value="PEPSIN"/>
</dbReference>
<dbReference type="InterPro" id="IPR001969">
    <property type="entry name" value="Aspartic_peptidase_AS"/>
</dbReference>
<keyword evidence="2 5" id="KW-0064">Aspartyl protease</keyword>
<evidence type="ECO:0000256" key="4">
    <source>
        <dbReference type="PIRSR" id="PIRSR601461-2"/>
    </source>
</evidence>
<evidence type="ECO:0000313" key="9">
    <source>
        <dbReference type="EMBL" id="KAF7358391.1"/>
    </source>
</evidence>
<dbReference type="InterPro" id="IPR036047">
    <property type="entry name" value="F-box-like_dom_sf"/>
</dbReference>
<feature type="active site" evidence="3">
    <location>
        <position position="93"/>
    </location>
</feature>
<dbReference type="OrthoDB" id="15189at2759"/>
<keyword evidence="4" id="KW-1015">Disulfide bond</keyword>
<evidence type="ECO:0000259" key="8">
    <source>
        <dbReference type="PROSITE" id="PS51767"/>
    </source>
</evidence>
<dbReference type="PROSITE" id="PS51767">
    <property type="entry name" value="PEPTIDASE_A1"/>
    <property type="match status" value="1"/>
</dbReference>
<name>A0A8H7D486_9AGAR</name>
<dbReference type="PANTHER" id="PTHR47966">
    <property type="entry name" value="BETA-SITE APP-CLEAVING ENZYME, ISOFORM A-RELATED"/>
    <property type="match status" value="1"/>
</dbReference>
<proteinExistence type="inferred from homology"/>
<dbReference type="GO" id="GO:0006508">
    <property type="term" value="P:proteolysis"/>
    <property type="evidence" value="ECO:0007669"/>
    <property type="project" value="UniProtKB-KW"/>
</dbReference>
<keyword evidence="5 9" id="KW-0645">Protease</keyword>
<dbReference type="CDD" id="cd05471">
    <property type="entry name" value="pepsin_like"/>
    <property type="match status" value="1"/>
</dbReference>
<keyword evidence="5" id="KW-0378">Hydrolase</keyword>
<dbReference type="InterPro" id="IPR034164">
    <property type="entry name" value="Pepsin-like_dom"/>
</dbReference>
<dbReference type="InterPro" id="IPR033121">
    <property type="entry name" value="PEPTIDASE_A1"/>
</dbReference>
<feature type="signal peptide" evidence="6">
    <location>
        <begin position="1"/>
        <end position="19"/>
    </location>
</feature>
<dbReference type="AlphaFoldDB" id="A0A8H7D486"/>
<evidence type="ECO:0000256" key="6">
    <source>
        <dbReference type="SAM" id="SignalP"/>
    </source>
</evidence>
<keyword evidence="6" id="KW-0732">Signal</keyword>
<feature type="domain" description="F-box" evidence="7">
    <location>
        <begin position="473"/>
        <end position="519"/>
    </location>
</feature>
<evidence type="ECO:0000256" key="1">
    <source>
        <dbReference type="ARBA" id="ARBA00007447"/>
    </source>
</evidence>
<dbReference type="Proteomes" id="UP000620124">
    <property type="component" value="Unassembled WGS sequence"/>
</dbReference>
<dbReference type="EMBL" id="JACAZI010000006">
    <property type="protein sequence ID" value="KAF7358391.1"/>
    <property type="molecule type" value="Genomic_DNA"/>
</dbReference>
<evidence type="ECO:0000259" key="7">
    <source>
        <dbReference type="PROSITE" id="PS50181"/>
    </source>
</evidence>
<dbReference type="Pfam" id="PF00026">
    <property type="entry name" value="Asp"/>
    <property type="match status" value="1"/>
</dbReference>
<reference evidence="9" key="1">
    <citation type="submission" date="2020-05" db="EMBL/GenBank/DDBJ databases">
        <title>Mycena genomes resolve the evolution of fungal bioluminescence.</title>
        <authorList>
            <person name="Tsai I.J."/>
        </authorList>
    </citation>
    <scope>NUCLEOTIDE SEQUENCE</scope>
    <source>
        <strain evidence="9">CCC161011</strain>
    </source>
</reference>
<dbReference type="PROSITE" id="PS00141">
    <property type="entry name" value="ASP_PROTEASE"/>
    <property type="match status" value="1"/>
</dbReference>
<accession>A0A8H7D486</accession>
<dbReference type="InterPro" id="IPR001461">
    <property type="entry name" value="Aspartic_peptidase_A1"/>
</dbReference>
<sequence>MAILAVLCLLSLLCGTIFAELQNSPKRPILPPAEFTVPVSSKVSRRTSKINDRAALRGRHSPSEILHLDGAAFDNEYLVNITVGGKPFQVILDTGSSDIWVTNSNFTCVNLNGTIVPPETCKFGPAMFNPADSATFQLFPNVTFLVRYGSGEFLAGPTGFDTIAVGELAVALQEFGVPNENFFLGDGVSEGVLGLAFPALTSVWNVTSRHNASGSNHIPYTPFFLNAVQKNRLSHPYFSVALDRPTFEQEKNDPFDPNLGFLAFGGIAPVPVLETEVTVPIQGYATNSANISVPSNVSDAQFFWYTIDIDSYTFPGSEIVVTKNNNTFLDSGTTLNLVPTPVAQAYNALFSPPATLNDDLMYVVDCNATAPPFAVVVGGKSFAIDPRDQIVAAKDADGNLICLSGTQDEGPDVPGNSFILGDVFFHNVVTTFNPVDGSNAVLSARPAQGGICDCSHSFASILQDMAPEMTLKRSALLDLPDDVAIYLLDLLPVPQILILRQTCKRMKKISDLRIVWTNACNHQILLQRYPFPADVAIEALTVPDLERHVRHAYLLASRWLSDKPLHCSMHCEFDATNGTPVSELRFVPGHAEWIIAVSKSIWSIIAVWELSNSRAQKRFEWSRRDCLLQNFILNGDTMSDAMLAVSVIQEGHTYMEILSIRRDLGFVSLGTIDSALNPVYFHGDILILCDPIDVSVVLNWKTGHSAILRRPQDESLTAISLNDRCIQVMFPAAGILVVRARTLTLFPNPPLTPGPPVVYAPLAVHSFGWVDGAAVTTILGPTPTLDDSNSLPPQPLSILIRPEPDDPWAADSDHALDLHVLRSEPTFPLSTTRPYIFPPVHTARAPSTRGSLQCSDLRLGPHGTAVWIEPQDRSAIGLLQDAHVPVAQRQNERLVYTAFPGPLFRGSAGDGTYVELDSDLDFGAEPIGVRVCTLCTNELNNWKALDYDEVRGRVAVGSTRGRITVLSLAEL</sequence>
<dbReference type="SUPFAM" id="SSF50630">
    <property type="entry name" value="Acid proteases"/>
    <property type="match status" value="1"/>
</dbReference>
<feature type="chain" id="PRO_5034623878" evidence="6">
    <location>
        <begin position="20"/>
        <end position="971"/>
    </location>
</feature>
<feature type="active site" evidence="3">
    <location>
        <position position="330"/>
    </location>
</feature>
<dbReference type="Pfam" id="PF00646">
    <property type="entry name" value="F-box"/>
    <property type="match status" value="1"/>
</dbReference>
<evidence type="ECO:0000256" key="3">
    <source>
        <dbReference type="PIRSR" id="PIRSR601461-1"/>
    </source>
</evidence>
<comment type="similarity">
    <text evidence="1 5">Belongs to the peptidase A1 family.</text>
</comment>
<protein>
    <submittedName>
        <fullName evidence="9">Acid protease</fullName>
    </submittedName>
</protein>
<organism evidence="9 10">
    <name type="scientific">Mycena venus</name>
    <dbReference type="NCBI Taxonomy" id="2733690"/>
    <lineage>
        <taxon>Eukaryota</taxon>
        <taxon>Fungi</taxon>
        <taxon>Dikarya</taxon>
        <taxon>Basidiomycota</taxon>
        <taxon>Agaricomycotina</taxon>
        <taxon>Agaricomycetes</taxon>
        <taxon>Agaricomycetidae</taxon>
        <taxon>Agaricales</taxon>
        <taxon>Marasmiineae</taxon>
        <taxon>Mycenaceae</taxon>
        <taxon>Mycena</taxon>
    </lineage>
</organism>
<evidence type="ECO:0000313" key="10">
    <source>
        <dbReference type="Proteomes" id="UP000620124"/>
    </source>
</evidence>